<dbReference type="SUPFAM" id="SSF53649">
    <property type="entry name" value="Alkaline phosphatase-like"/>
    <property type="match status" value="1"/>
</dbReference>
<dbReference type="PROSITE" id="PS00149">
    <property type="entry name" value="SULFATASE_2"/>
    <property type="match status" value="1"/>
</dbReference>
<evidence type="ECO:0000313" key="5">
    <source>
        <dbReference type="EMBL" id="GAA4444129.1"/>
    </source>
</evidence>
<dbReference type="Pfam" id="PF16347">
    <property type="entry name" value="SGSH_C"/>
    <property type="match status" value="1"/>
</dbReference>
<feature type="domain" description="N-sulphoglucosamine sulphohydrolase C-terminal" evidence="4">
    <location>
        <begin position="339"/>
        <end position="495"/>
    </location>
</feature>
<comment type="similarity">
    <text evidence="1">Belongs to the sulfatase family.</text>
</comment>
<dbReference type="EMBL" id="BAABGA010000006">
    <property type="protein sequence ID" value="GAA4444129.1"/>
    <property type="molecule type" value="Genomic_DNA"/>
</dbReference>
<gene>
    <name evidence="5" type="ORF">GCM10023156_02070</name>
</gene>
<evidence type="ECO:0000256" key="3">
    <source>
        <dbReference type="SAM" id="SignalP"/>
    </source>
</evidence>
<dbReference type="InterPro" id="IPR024607">
    <property type="entry name" value="Sulfatase_CS"/>
</dbReference>
<dbReference type="Pfam" id="PF01663">
    <property type="entry name" value="Phosphodiest"/>
    <property type="match status" value="1"/>
</dbReference>
<reference evidence="6" key="1">
    <citation type="journal article" date="2019" name="Int. J. Syst. Evol. Microbiol.">
        <title>The Global Catalogue of Microorganisms (GCM) 10K type strain sequencing project: providing services to taxonomists for standard genome sequencing and annotation.</title>
        <authorList>
            <consortium name="The Broad Institute Genomics Platform"/>
            <consortium name="The Broad Institute Genome Sequencing Center for Infectious Disease"/>
            <person name="Wu L."/>
            <person name="Ma J."/>
        </authorList>
    </citation>
    <scope>NUCLEOTIDE SEQUENCE [LARGE SCALE GENOMIC DNA]</scope>
    <source>
        <strain evidence="6">JCM 17759</strain>
    </source>
</reference>
<name>A0ABP8M6F4_9BACT</name>
<proteinExistence type="inferred from homology"/>
<dbReference type="Gene3D" id="3.40.720.10">
    <property type="entry name" value="Alkaline Phosphatase, subunit A"/>
    <property type="match status" value="1"/>
</dbReference>
<evidence type="ECO:0000313" key="6">
    <source>
        <dbReference type="Proteomes" id="UP001500840"/>
    </source>
</evidence>
<dbReference type="InterPro" id="IPR017850">
    <property type="entry name" value="Alkaline_phosphatase_core_sf"/>
</dbReference>
<accession>A0ABP8M6F4</accession>
<evidence type="ECO:0000256" key="1">
    <source>
        <dbReference type="ARBA" id="ARBA00008779"/>
    </source>
</evidence>
<keyword evidence="2" id="KW-0378">Hydrolase</keyword>
<keyword evidence="6" id="KW-1185">Reference proteome</keyword>
<sequence>MKSTLLATLFTLVATAVTQAAAPPNIVFIFTDDHCEQALSAYDPARITTPNLDRIAKQGMRFDRCYVTNAICGPSRAVIQTGKYSHINGFKTNRDRFNGDQQTFPKLLKANGYQTAVVGKWHLVSTPQGYDYYDVLKGQGPYYNPPMLTAGPDGNPVMRPHTGYTTEIITDKTLTWLKEQRDPNKPFMLMCQHKAPHRNWMPSPKYLNWLDDVTIPEPETLWDDYSGRTRSAARQQMTIKEHLNSNDLKLTGYGTMNAEQRKAWDAAYGPKNEAFKKAQATMTEKEIVQWKYQRYVKDYLRCVKSVDDSVGEVLDYLDEAGLADNTVVIYSSDQGWYLGEHGWFDKRWMYEESLKTPLLVRWPGVVKPGTVNNDVVSNLDYAETFLDIAGTDIPSDMQGRSLVPIFKGNTPADWRKSFYYHYYENPGAHNVARHYGVTNGRHKLIRFYALEGEAIDDWELFDLEKDPNELNSVYANPEYASVRAEMESELARLRKHYDDETLDPIQPIRKRRK</sequence>
<organism evidence="5 6">
    <name type="scientific">Novipirellula rosea</name>
    <dbReference type="NCBI Taxonomy" id="1031540"/>
    <lineage>
        <taxon>Bacteria</taxon>
        <taxon>Pseudomonadati</taxon>
        <taxon>Planctomycetota</taxon>
        <taxon>Planctomycetia</taxon>
        <taxon>Pirellulales</taxon>
        <taxon>Pirellulaceae</taxon>
        <taxon>Novipirellula</taxon>
    </lineage>
</organism>
<dbReference type="CDD" id="cd16031">
    <property type="entry name" value="G6S_like"/>
    <property type="match status" value="1"/>
</dbReference>
<dbReference type="InterPro" id="IPR032506">
    <property type="entry name" value="SGSH_C"/>
</dbReference>
<dbReference type="PANTHER" id="PTHR43108">
    <property type="entry name" value="N-ACETYLGLUCOSAMINE-6-SULFATASE FAMILY MEMBER"/>
    <property type="match status" value="1"/>
</dbReference>
<evidence type="ECO:0000256" key="2">
    <source>
        <dbReference type="ARBA" id="ARBA00022801"/>
    </source>
</evidence>
<protein>
    <recommendedName>
        <fullName evidence="4">N-sulphoglucosamine sulphohydrolase C-terminal domain-containing protein</fullName>
    </recommendedName>
</protein>
<keyword evidence="3" id="KW-0732">Signal</keyword>
<feature type="chain" id="PRO_5045631641" description="N-sulphoglucosamine sulphohydrolase C-terminal domain-containing protein" evidence="3">
    <location>
        <begin position="21"/>
        <end position="513"/>
    </location>
</feature>
<dbReference type="PANTHER" id="PTHR43108:SF6">
    <property type="entry name" value="N-SULPHOGLUCOSAMINE SULPHOHYDROLASE"/>
    <property type="match status" value="1"/>
</dbReference>
<comment type="caution">
    <text evidence="5">The sequence shown here is derived from an EMBL/GenBank/DDBJ whole genome shotgun (WGS) entry which is preliminary data.</text>
</comment>
<evidence type="ECO:0000259" key="4">
    <source>
        <dbReference type="Pfam" id="PF16347"/>
    </source>
</evidence>
<dbReference type="RefSeq" id="WP_345318567.1">
    <property type="nucleotide sequence ID" value="NZ_BAABGA010000006.1"/>
</dbReference>
<dbReference type="InterPro" id="IPR002591">
    <property type="entry name" value="Phosphodiest/P_Trfase"/>
</dbReference>
<feature type="signal peptide" evidence="3">
    <location>
        <begin position="1"/>
        <end position="20"/>
    </location>
</feature>
<dbReference type="Proteomes" id="UP001500840">
    <property type="component" value="Unassembled WGS sequence"/>
</dbReference>